<reference evidence="2" key="1">
    <citation type="submission" date="2018-03" db="EMBL/GenBank/DDBJ databases">
        <title>Cross-interface Injection: A General Nanoliter Liquid Handling Method Applied to Single Cells Genome Amplification Automated Nanoliter Liquid Handling Applied to Single Cell Multiple Displacement Amplification.</title>
        <authorList>
            <person name="Yun J."/>
            <person name="Xu P."/>
            <person name="Xu J."/>
            <person name="Dai X."/>
            <person name="Wang Y."/>
            <person name="Zheng X."/>
            <person name="Cao C."/>
            <person name="Yi Q."/>
            <person name="Zhu Y."/>
            <person name="Wang L."/>
            <person name="Dong Z."/>
            <person name="Huang Y."/>
            <person name="Huang L."/>
            <person name="Du W."/>
        </authorList>
    </citation>
    <scope>NUCLEOTIDE SEQUENCE [LARGE SCALE GENOMIC DNA]</scope>
    <source>
        <strain evidence="2">Z-D3-2</strain>
    </source>
</reference>
<keyword evidence="1" id="KW-0472">Membrane</keyword>
<protein>
    <submittedName>
        <fullName evidence="2">Uncharacterized protein</fullName>
    </submittedName>
</protein>
<dbReference type="AlphaFoldDB" id="A0A2T4CVW1"/>
<gene>
    <name evidence="2" type="ORF">C9940_05250</name>
</gene>
<evidence type="ECO:0000313" key="2">
    <source>
        <dbReference type="EMBL" id="PTB85681.1"/>
    </source>
</evidence>
<dbReference type="EMBL" id="PYVN01000108">
    <property type="protein sequence ID" value="PTB85681.1"/>
    <property type="molecule type" value="Genomic_DNA"/>
</dbReference>
<sequence>MIKTFRGRLIVLFATLAGGALIISLVAVWLATNNQSDRTVNRELEVSERVFGELMAVRGEQLLQAAEVLTNDFGFREAVASGDEDTIISALVNHGQRINTDLMVLQSPSGAEIAATHDLELLPPLYRGNEHLRLSFC</sequence>
<proteinExistence type="predicted"/>
<accession>A0A2T4CVW1</accession>
<name>A0A2T4CVW1_9GAMM</name>
<keyword evidence="1" id="KW-1133">Transmembrane helix</keyword>
<feature type="transmembrane region" description="Helical" evidence="1">
    <location>
        <begin position="9"/>
        <end position="31"/>
    </location>
</feature>
<evidence type="ECO:0000256" key="1">
    <source>
        <dbReference type="SAM" id="Phobius"/>
    </source>
</evidence>
<keyword evidence="1" id="KW-0812">Transmembrane</keyword>
<comment type="caution">
    <text evidence="2">The sequence shown here is derived from an EMBL/GenBank/DDBJ whole genome shotgun (WGS) entry which is preliminary data.</text>
</comment>
<organism evidence="2">
    <name type="scientific">Pseudidiomarina aestuarii</name>
    <dbReference type="NCBI Taxonomy" id="624146"/>
    <lineage>
        <taxon>Bacteria</taxon>
        <taxon>Pseudomonadati</taxon>
        <taxon>Pseudomonadota</taxon>
        <taxon>Gammaproteobacteria</taxon>
        <taxon>Alteromonadales</taxon>
        <taxon>Idiomarinaceae</taxon>
        <taxon>Pseudidiomarina</taxon>
    </lineage>
</organism>